<keyword evidence="7 9" id="KW-0663">Pyridoxal phosphate</keyword>
<evidence type="ECO:0000256" key="3">
    <source>
        <dbReference type="ARBA" id="ARBA00011738"/>
    </source>
</evidence>
<evidence type="ECO:0000313" key="12">
    <source>
        <dbReference type="Proteomes" id="UP001519342"/>
    </source>
</evidence>
<dbReference type="EC" id="2.6.1.9" evidence="9"/>
<evidence type="ECO:0000256" key="5">
    <source>
        <dbReference type="ARBA" id="ARBA00022605"/>
    </source>
</evidence>
<dbReference type="PROSITE" id="PS00599">
    <property type="entry name" value="AA_TRANSFER_CLASS_2"/>
    <property type="match status" value="1"/>
</dbReference>
<dbReference type="InterPro" id="IPR015421">
    <property type="entry name" value="PyrdxlP-dep_Trfase_major"/>
</dbReference>
<comment type="pathway">
    <text evidence="9">Amino-acid biosynthesis; L-histidine biosynthesis; L-histidine from 5-phospho-alpha-D-ribose 1-diphosphate: step 7/9.</text>
</comment>
<dbReference type="Gene3D" id="3.40.640.10">
    <property type="entry name" value="Type I PLP-dependent aspartate aminotransferase-like (Major domain)"/>
    <property type="match status" value="1"/>
</dbReference>
<dbReference type="PANTHER" id="PTHR42885">
    <property type="entry name" value="HISTIDINOL-PHOSPHATE AMINOTRANSFERASE-RELATED"/>
    <property type="match status" value="1"/>
</dbReference>
<keyword evidence="5 9" id="KW-0028">Amino-acid biosynthesis</keyword>
<dbReference type="Gene3D" id="3.90.1150.10">
    <property type="entry name" value="Aspartate Aminotransferase, domain 1"/>
    <property type="match status" value="1"/>
</dbReference>
<comment type="caution">
    <text evidence="11">The sequence shown here is derived from an EMBL/GenBank/DDBJ whole genome shotgun (WGS) entry which is preliminary data.</text>
</comment>
<evidence type="ECO:0000256" key="6">
    <source>
        <dbReference type="ARBA" id="ARBA00022679"/>
    </source>
</evidence>
<reference evidence="11 12" key="1">
    <citation type="submission" date="2021-03" db="EMBL/GenBank/DDBJ databases">
        <title>Genomic Encyclopedia of Type Strains, Phase IV (KMG-IV): sequencing the most valuable type-strain genomes for metagenomic binning, comparative biology and taxonomic classification.</title>
        <authorList>
            <person name="Goeker M."/>
        </authorList>
    </citation>
    <scope>NUCLEOTIDE SEQUENCE [LARGE SCALE GENOMIC DNA]</scope>
    <source>
        <strain evidence="11 12">DSM 24004</strain>
    </source>
</reference>
<gene>
    <name evidence="9" type="primary">hisC</name>
    <name evidence="11" type="ORF">J2Z76_002193</name>
</gene>
<keyword evidence="6 9" id="KW-0808">Transferase</keyword>
<organism evidence="11 12">
    <name type="scientific">Sedimentibacter acidaminivorans</name>
    <dbReference type="NCBI Taxonomy" id="913099"/>
    <lineage>
        <taxon>Bacteria</taxon>
        <taxon>Bacillati</taxon>
        <taxon>Bacillota</taxon>
        <taxon>Tissierellia</taxon>
        <taxon>Sedimentibacter</taxon>
    </lineage>
</organism>
<evidence type="ECO:0000259" key="10">
    <source>
        <dbReference type="Pfam" id="PF00155"/>
    </source>
</evidence>
<dbReference type="Proteomes" id="UP001519342">
    <property type="component" value="Unassembled WGS sequence"/>
</dbReference>
<dbReference type="InterPro" id="IPR004839">
    <property type="entry name" value="Aminotransferase_I/II_large"/>
</dbReference>
<evidence type="ECO:0000256" key="9">
    <source>
        <dbReference type="HAMAP-Rule" id="MF_01023"/>
    </source>
</evidence>
<dbReference type="EMBL" id="JAGGKS010000006">
    <property type="protein sequence ID" value="MBP1926328.1"/>
    <property type="molecule type" value="Genomic_DNA"/>
</dbReference>
<keyword evidence="4 9" id="KW-0032">Aminotransferase</keyword>
<dbReference type="PANTHER" id="PTHR42885:SF2">
    <property type="entry name" value="HISTIDINOL-PHOSPHATE AMINOTRANSFERASE"/>
    <property type="match status" value="1"/>
</dbReference>
<comment type="similarity">
    <text evidence="2 9">Belongs to the class-II pyridoxal-phosphate-dependent aminotransferase family. Histidinol-phosphate aminotransferase subfamily.</text>
</comment>
<feature type="modified residue" description="N6-(pyridoxal phosphate)lysine" evidence="9">
    <location>
        <position position="207"/>
    </location>
</feature>
<evidence type="ECO:0000256" key="4">
    <source>
        <dbReference type="ARBA" id="ARBA00022576"/>
    </source>
</evidence>
<protein>
    <recommendedName>
        <fullName evidence="9">Histidinol-phosphate aminotransferase</fullName>
        <ecNumber evidence="9">2.6.1.9</ecNumber>
    </recommendedName>
    <alternativeName>
        <fullName evidence="9">Imidazole acetol-phosphate transaminase</fullName>
    </alternativeName>
</protein>
<dbReference type="SUPFAM" id="SSF53383">
    <property type="entry name" value="PLP-dependent transferases"/>
    <property type="match status" value="1"/>
</dbReference>
<dbReference type="GO" id="GO:0004400">
    <property type="term" value="F:histidinol-phosphate transaminase activity"/>
    <property type="evidence" value="ECO:0007669"/>
    <property type="project" value="UniProtKB-EC"/>
</dbReference>
<comment type="catalytic activity">
    <reaction evidence="9">
        <text>L-histidinol phosphate + 2-oxoglutarate = 3-(imidazol-4-yl)-2-oxopropyl phosphate + L-glutamate</text>
        <dbReference type="Rhea" id="RHEA:23744"/>
        <dbReference type="ChEBI" id="CHEBI:16810"/>
        <dbReference type="ChEBI" id="CHEBI:29985"/>
        <dbReference type="ChEBI" id="CHEBI:57766"/>
        <dbReference type="ChEBI" id="CHEBI:57980"/>
        <dbReference type="EC" id="2.6.1.9"/>
    </reaction>
</comment>
<accession>A0ABS4GF52</accession>
<keyword evidence="8 9" id="KW-0368">Histidine biosynthesis</keyword>
<dbReference type="NCBIfam" id="TIGR01141">
    <property type="entry name" value="hisC"/>
    <property type="match status" value="1"/>
</dbReference>
<dbReference type="Pfam" id="PF00155">
    <property type="entry name" value="Aminotran_1_2"/>
    <property type="match status" value="1"/>
</dbReference>
<evidence type="ECO:0000256" key="8">
    <source>
        <dbReference type="ARBA" id="ARBA00023102"/>
    </source>
</evidence>
<comment type="subunit">
    <text evidence="3 9">Homodimer.</text>
</comment>
<proteinExistence type="inferred from homology"/>
<evidence type="ECO:0000256" key="1">
    <source>
        <dbReference type="ARBA" id="ARBA00001933"/>
    </source>
</evidence>
<dbReference type="InterPro" id="IPR001917">
    <property type="entry name" value="Aminotrans_II_pyridoxalP_BS"/>
</dbReference>
<dbReference type="InterPro" id="IPR015424">
    <property type="entry name" value="PyrdxlP-dep_Trfase"/>
</dbReference>
<comment type="cofactor">
    <cofactor evidence="1 9">
        <name>pyridoxal 5'-phosphate</name>
        <dbReference type="ChEBI" id="CHEBI:597326"/>
    </cofactor>
</comment>
<name>A0ABS4GF52_9FIRM</name>
<sequence>MIKLKPSVEKLNAYFVNDVPYKVKLDANEGSNYLLQGGLNIEDFNPNLYPDSDSKLLREKMALYYGCNPENILAGNGSSELINMVINAYCEKGDKVTSFVPSFSMYQTYCDLCGAEYEGVETEKDFSQNIDKLIDKSLEINPKIVILCTPNNPTGYVTAKQDIIKLLDNVKDSIIIIDEAYVDFCENSIVNLINNYEQLIVMRTLSKAFGLAGLRVGAMIANEDLVRQIWKVKVPYNINILSQCAAVKSLENINLVNLYTKEVAILREELMNNLKKLNFTVYDSGSNFIFIKSPVDNLYEKLMICGVLIRKINYNSDIYYRITVGTKEENEILLTEIKNIISGEIV</sequence>
<evidence type="ECO:0000313" key="11">
    <source>
        <dbReference type="EMBL" id="MBP1926328.1"/>
    </source>
</evidence>
<dbReference type="InterPro" id="IPR015422">
    <property type="entry name" value="PyrdxlP-dep_Trfase_small"/>
</dbReference>
<dbReference type="CDD" id="cd00609">
    <property type="entry name" value="AAT_like"/>
    <property type="match status" value="1"/>
</dbReference>
<evidence type="ECO:0000256" key="2">
    <source>
        <dbReference type="ARBA" id="ARBA00007970"/>
    </source>
</evidence>
<evidence type="ECO:0000256" key="7">
    <source>
        <dbReference type="ARBA" id="ARBA00022898"/>
    </source>
</evidence>
<feature type="domain" description="Aminotransferase class I/classII large" evidence="10">
    <location>
        <begin position="47"/>
        <end position="337"/>
    </location>
</feature>
<dbReference type="RefSeq" id="WP_209512063.1">
    <property type="nucleotide sequence ID" value="NZ_JAGGKS010000006.1"/>
</dbReference>
<keyword evidence="12" id="KW-1185">Reference proteome</keyword>
<dbReference type="HAMAP" id="MF_01023">
    <property type="entry name" value="HisC_aminotrans_2"/>
    <property type="match status" value="1"/>
</dbReference>
<dbReference type="InterPro" id="IPR005861">
    <property type="entry name" value="HisP_aminotrans"/>
</dbReference>